<name>A0ABT6CHG8_9SPHN</name>
<organism evidence="1 2">
    <name type="scientific">Novosphingobium cyanobacteriorum</name>
    <dbReference type="NCBI Taxonomy" id="3024215"/>
    <lineage>
        <taxon>Bacteria</taxon>
        <taxon>Pseudomonadati</taxon>
        <taxon>Pseudomonadota</taxon>
        <taxon>Alphaproteobacteria</taxon>
        <taxon>Sphingomonadales</taxon>
        <taxon>Sphingomonadaceae</taxon>
        <taxon>Novosphingobium</taxon>
    </lineage>
</organism>
<reference evidence="1 2" key="1">
    <citation type="submission" date="2023-03" db="EMBL/GenBank/DDBJ databases">
        <title>Novosphingobium cyanobacteriorum sp. nov., isolated from a eutrophic reservoir during the Microcystis bloom period.</title>
        <authorList>
            <person name="Kang M."/>
            <person name="Le V."/>
            <person name="Ko S.-R."/>
            <person name="Lee S.-A."/>
            <person name="Ahn C.-Y."/>
        </authorList>
    </citation>
    <scope>NUCLEOTIDE SEQUENCE [LARGE SCALE GENOMIC DNA]</scope>
    <source>
        <strain evidence="1 2">HBC54</strain>
    </source>
</reference>
<dbReference type="EMBL" id="JAROCY010000004">
    <property type="protein sequence ID" value="MDF8332733.1"/>
    <property type="molecule type" value="Genomic_DNA"/>
</dbReference>
<accession>A0ABT6CHG8</accession>
<evidence type="ECO:0000313" key="2">
    <source>
        <dbReference type="Proteomes" id="UP001222770"/>
    </source>
</evidence>
<proteinExistence type="predicted"/>
<evidence type="ECO:0000313" key="1">
    <source>
        <dbReference type="EMBL" id="MDF8332733.1"/>
    </source>
</evidence>
<sequence>MTFYPEFQPSRLREIVWNMWDPIGLADGNGRYGADCADEYDSYLLQVVSQLCNGRSRDEVAAYLVDIATEHIGLGDADPNAAAATANAISNYLTSLPDGPKAVR</sequence>
<keyword evidence="2" id="KW-1185">Reference proteome</keyword>
<protein>
    <submittedName>
        <fullName evidence="1">Uncharacterized protein</fullName>
    </submittedName>
</protein>
<comment type="caution">
    <text evidence="1">The sequence shown here is derived from an EMBL/GenBank/DDBJ whole genome shotgun (WGS) entry which is preliminary data.</text>
</comment>
<dbReference type="Proteomes" id="UP001222770">
    <property type="component" value="Unassembled WGS sequence"/>
</dbReference>
<gene>
    <name evidence="1" type="ORF">POM99_05915</name>
</gene>
<dbReference type="RefSeq" id="WP_277275934.1">
    <property type="nucleotide sequence ID" value="NZ_JAROCY010000004.1"/>
</dbReference>